<dbReference type="InterPro" id="IPR011042">
    <property type="entry name" value="6-blade_b-propeller_TolB-like"/>
</dbReference>
<name>A0A553JPW2_SHEHA</name>
<dbReference type="PANTHER" id="PTHR43056">
    <property type="entry name" value="PEPTIDASE S9 PROLYL OLIGOPEPTIDASE"/>
    <property type="match status" value="1"/>
</dbReference>
<dbReference type="SUPFAM" id="SSF53474">
    <property type="entry name" value="alpha/beta-Hydrolases"/>
    <property type="match status" value="1"/>
</dbReference>
<dbReference type="RefSeq" id="WP_144040111.1">
    <property type="nucleotide sequence ID" value="NZ_BMPL01000008.1"/>
</dbReference>
<dbReference type="Gene3D" id="2.120.10.30">
    <property type="entry name" value="TolB, C-terminal domain"/>
    <property type="match status" value="1"/>
</dbReference>
<evidence type="ECO:0000313" key="3">
    <source>
        <dbReference type="Proteomes" id="UP000318126"/>
    </source>
</evidence>
<feature type="domain" description="Peptidase S9 prolyl oligopeptidase catalytic" evidence="1">
    <location>
        <begin position="452"/>
        <end position="656"/>
    </location>
</feature>
<keyword evidence="3" id="KW-1185">Reference proteome</keyword>
<protein>
    <submittedName>
        <fullName evidence="2">S9 family peptidase</fullName>
    </submittedName>
</protein>
<sequence>MKIPLFMNSLICGVISLLLTGCGQPSPEKEVDKKSGRQIAVYGSWASPIAANDVSALANDFGELQSVNGGIYFIQSEADLGGKVGIKRIDGDRKVTDMIKAEFDVRSKVNEYGGSPFLGIGQSLFVSKEDDQLLYRIAPNQAPVPLTAPNTRHADCAAYPKGSRIICIREDHRGEGEAISSLVALNLNFAGEGEVLISGDDFYSSPQVSPDHSQLAWIAWQHPNMPWDNTELWLGTLDPKGGLHNPKRIVTELEGSITQPQFSPSGHLYFVADFNNWWNLYRVGKDGKIEHVLDIDAEFAVPDWTLGSHNYAFESDNTIIASYQRNGEVSLIRIYLDTGTTEPIAVDFGEISQLIAGEDGIYFVGDKITPEKGIYCVKGRGTELIYSPELSTFNPNFISRAESISLGSSNGELVYGYFYGPKNPDFIAPRDTRPPLLVMLHSGPTSKASLAFRRDIQYWTSRGFAVFDLNYRGSSGFGREYRRSIYGHWGQSDVEDAVRSAGYLANRGWVDGTQLAIRGYSAGGLTVLSALAFYNTFKAGVSYSGISDIEMLNKKLHKFESHYVEQLIGENDEDELRERSPIHHLSGLTEPLLLIRGSDDPVVSDEQSKRIFTALKNNGVPTAYLSFDGEDYKLRNPKNLAKALEAELSFYGSVFGFTPAGDIPKLKLENAKHLKKAAQEY</sequence>
<dbReference type="InterPro" id="IPR001375">
    <property type="entry name" value="Peptidase_S9_cat"/>
</dbReference>
<dbReference type="InterPro" id="IPR050585">
    <property type="entry name" value="Xaa-Pro_dipeptidyl-ppase/CocE"/>
</dbReference>
<dbReference type="AlphaFoldDB" id="A0A553JPW2"/>
<evidence type="ECO:0000259" key="1">
    <source>
        <dbReference type="Pfam" id="PF00326"/>
    </source>
</evidence>
<dbReference type="GO" id="GO:0008236">
    <property type="term" value="F:serine-type peptidase activity"/>
    <property type="evidence" value="ECO:0007669"/>
    <property type="project" value="InterPro"/>
</dbReference>
<organism evidence="2 3">
    <name type="scientific">Shewanella hanedai</name>
    <name type="common">Alteromonas hanedai</name>
    <dbReference type="NCBI Taxonomy" id="25"/>
    <lineage>
        <taxon>Bacteria</taxon>
        <taxon>Pseudomonadati</taxon>
        <taxon>Pseudomonadota</taxon>
        <taxon>Gammaproteobacteria</taxon>
        <taxon>Alteromonadales</taxon>
        <taxon>Shewanellaceae</taxon>
        <taxon>Shewanella</taxon>
    </lineage>
</organism>
<comment type="caution">
    <text evidence="2">The sequence shown here is derived from an EMBL/GenBank/DDBJ whole genome shotgun (WGS) entry which is preliminary data.</text>
</comment>
<dbReference type="InterPro" id="IPR029058">
    <property type="entry name" value="AB_hydrolase_fold"/>
</dbReference>
<dbReference type="GO" id="GO:0006508">
    <property type="term" value="P:proteolysis"/>
    <property type="evidence" value="ECO:0007669"/>
    <property type="project" value="InterPro"/>
</dbReference>
<proteinExistence type="predicted"/>
<dbReference type="PROSITE" id="PS51257">
    <property type="entry name" value="PROKAR_LIPOPROTEIN"/>
    <property type="match status" value="1"/>
</dbReference>
<dbReference type="Pfam" id="PF00326">
    <property type="entry name" value="Peptidase_S9"/>
    <property type="match status" value="1"/>
</dbReference>
<dbReference type="EMBL" id="VKGK01000010">
    <property type="protein sequence ID" value="TRY14495.1"/>
    <property type="molecule type" value="Genomic_DNA"/>
</dbReference>
<dbReference type="SUPFAM" id="SSF69322">
    <property type="entry name" value="Tricorn protease domain 2"/>
    <property type="match status" value="1"/>
</dbReference>
<dbReference type="PANTHER" id="PTHR43056:SF5">
    <property type="entry name" value="PEPTIDASE S9 PROLYL OLIGOPEPTIDASE CATALYTIC DOMAIN-CONTAINING PROTEIN"/>
    <property type="match status" value="1"/>
</dbReference>
<dbReference type="Gene3D" id="3.40.50.1820">
    <property type="entry name" value="alpha/beta hydrolase"/>
    <property type="match status" value="1"/>
</dbReference>
<accession>A0A553JPW2</accession>
<evidence type="ECO:0000313" key="2">
    <source>
        <dbReference type="EMBL" id="TRY14495.1"/>
    </source>
</evidence>
<dbReference type="Proteomes" id="UP000318126">
    <property type="component" value="Unassembled WGS sequence"/>
</dbReference>
<reference evidence="3" key="1">
    <citation type="submission" date="2019-07" db="EMBL/GenBank/DDBJ databases">
        <title>Shewanella sp. YLB-08 draft genomic sequence.</title>
        <authorList>
            <person name="Yu L."/>
        </authorList>
    </citation>
    <scope>NUCLEOTIDE SEQUENCE [LARGE SCALE GENOMIC DNA]</scope>
    <source>
        <strain evidence="3">JCM 20706</strain>
    </source>
</reference>
<dbReference type="OrthoDB" id="4269629at2"/>
<gene>
    <name evidence="2" type="ORF">FN961_10375</name>
</gene>